<reference evidence="1" key="1">
    <citation type="submission" date="2022-01" db="EMBL/GenBank/DDBJ databases">
        <authorList>
            <person name="King R."/>
        </authorList>
    </citation>
    <scope>NUCLEOTIDE SEQUENCE</scope>
</reference>
<dbReference type="OrthoDB" id="409644at2759"/>
<dbReference type="EMBL" id="OU892279">
    <property type="protein sequence ID" value="CAG9767017.1"/>
    <property type="molecule type" value="Genomic_DNA"/>
</dbReference>
<evidence type="ECO:0008006" key="3">
    <source>
        <dbReference type="Google" id="ProtNLM"/>
    </source>
</evidence>
<name>A0A9N9MRA9_9CUCU</name>
<dbReference type="InterPro" id="IPR042856">
    <property type="entry name" value="RSP14"/>
</dbReference>
<proteinExistence type="predicted"/>
<dbReference type="Gene3D" id="1.25.10.10">
    <property type="entry name" value="Leucine-rich Repeat Variant"/>
    <property type="match status" value="1"/>
</dbReference>
<gene>
    <name evidence="1" type="ORF">CEUTPL_LOCUS7584</name>
</gene>
<protein>
    <recommendedName>
        <fullName evidence="3">Rhabdoid tumor deletion region protein 1</fullName>
    </recommendedName>
</protein>
<evidence type="ECO:0000313" key="1">
    <source>
        <dbReference type="EMBL" id="CAG9767017.1"/>
    </source>
</evidence>
<dbReference type="AlphaFoldDB" id="A0A9N9MRA9"/>
<dbReference type="InterPro" id="IPR011989">
    <property type="entry name" value="ARM-like"/>
</dbReference>
<dbReference type="InterPro" id="IPR016024">
    <property type="entry name" value="ARM-type_fold"/>
</dbReference>
<sequence length="395" mass="45139">MYSCHKNSYLQGNFKEINAGLLNRCVQRAWTDFVNIDEHDLDPAFNRLSSAHPNIPVQNVDVTKRPEGFGKWAMPKLRRDLHNKDPTIVTAALASISDLVHDPERCYEAIKLKILDRMVDLIYHETSSVREKTAHALKSIAGVAEGKVAIVENDSLMNNLLDRVEDQFTEIRLQTAACIEMIARYWKTADVLVECGFIQVLLNNLDDVCKIVEIHLETLNSLFYCDGKQLAIEEDGFEALHRLLERDEGKIMSLACMCLAKLCSIKEGRKMAKQMNILPQLNVLLNDERVEVHTAAAQAIMFCTIISSEKNRASQIKGLPKRLAQLCKNKLRPNCQMYAIKALTCICEHPLIRKEVSQHYYHEVVNIQLNESIPEMRLYKNSLMSMLHWLPHTNE</sequence>
<dbReference type="SUPFAM" id="SSF48371">
    <property type="entry name" value="ARM repeat"/>
    <property type="match status" value="1"/>
</dbReference>
<dbReference type="PANTHER" id="PTHR15599">
    <property type="entry name" value="RTDR1"/>
    <property type="match status" value="1"/>
</dbReference>
<dbReference type="Proteomes" id="UP001152799">
    <property type="component" value="Chromosome 3"/>
</dbReference>
<keyword evidence="2" id="KW-1185">Reference proteome</keyword>
<dbReference type="PANTHER" id="PTHR15599:SF1">
    <property type="entry name" value="RADIAL SPOKE HEAD 14 HOMOLOG"/>
    <property type="match status" value="1"/>
</dbReference>
<organism evidence="1 2">
    <name type="scientific">Ceutorhynchus assimilis</name>
    <name type="common">cabbage seed weevil</name>
    <dbReference type="NCBI Taxonomy" id="467358"/>
    <lineage>
        <taxon>Eukaryota</taxon>
        <taxon>Metazoa</taxon>
        <taxon>Ecdysozoa</taxon>
        <taxon>Arthropoda</taxon>
        <taxon>Hexapoda</taxon>
        <taxon>Insecta</taxon>
        <taxon>Pterygota</taxon>
        <taxon>Neoptera</taxon>
        <taxon>Endopterygota</taxon>
        <taxon>Coleoptera</taxon>
        <taxon>Polyphaga</taxon>
        <taxon>Cucujiformia</taxon>
        <taxon>Curculionidae</taxon>
        <taxon>Ceutorhynchinae</taxon>
        <taxon>Ceutorhynchus</taxon>
    </lineage>
</organism>
<evidence type="ECO:0000313" key="2">
    <source>
        <dbReference type="Proteomes" id="UP001152799"/>
    </source>
</evidence>
<accession>A0A9N9MRA9</accession>